<dbReference type="GO" id="GO:0046872">
    <property type="term" value="F:metal ion binding"/>
    <property type="evidence" value="ECO:0007669"/>
    <property type="project" value="UniProtKB-KW"/>
</dbReference>
<dbReference type="InterPro" id="IPR037523">
    <property type="entry name" value="VOC_core"/>
</dbReference>
<feature type="domain" description="VOC" evidence="2">
    <location>
        <begin position="12"/>
        <end position="127"/>
    </location>
</feature>
<dbReference type="RefSeq" id="WP_148859931.1">
    <property type="nucleotide sequence ID" value="NZ_PHNJ01000015.1"/>
</dbReference>
<dbReference type="Proteomes" id="UP000766904">
    <property type="component" value="Unassembled WGS sequence"/>
</dbReference>
<organism evidence="3 4">
    <name type="scientific">Natronococcus pandeyae</name>
    <dbReference type="NCBI Taxonomy" id="2055836"/>
    <lineage>
        <taxon>Archaea</taxon>
        <taxon>Methanobacteriati</taxon>
        <taxon>Methanobacteriota</taxon>
        <taxon>Stenosarchaea group</taxon>
        <taxon>Halobacteria</taxon>
        <taxon>Halobacteriales</taxon>
        <taxon>Natrialbaceae</taxon>
        <taxon>Natronococcus</taxon>
    </lineage>
</organism>
<dbReference type="InterPro" id="IPR018146">
    <property type="entry name" value="Glyoxalase_1_CS"/>
</dbReference>
<dbReference type="EMBL" id="PHNJ01000015">
    <property type="protein sequence ID" value="TYL36727.1"/>
    <property type="molecule type" value="Genomic_DNA"/>
</dbReference>
<dbReference type="Pfam" id="PF00903">
    <property type="entry name" value="Glyoxalase"/>
    <property type="match status" value="2"/>
</dbReference>
<proteinExistence type="predicted"/>
<evidence type="ECO:0000256" key="1">
    <source>
        <dbReference type="ARBA" id="ARBA00022723"/>
    </source>
</evidence>
<dbReference type="PANTHER" id="PTHR43279">
    <property type="entry name" value="CATECHOL-2,3-DIOXYGENASE"/>
    <property type="match status" value="1"/>
</dbReference>
<reference evidence="3" key="1">
    <citation type="submission" date="2017-11" db="EMBL/GenBank/DDBJ databases">
        <authorList>
            <person name="Kajale S.C."/>
            <person name="Sharma A."/>
        </authorList>
    </citation>
    <scope>NUCLEOTIDE SEQUENCE</scope>
    <source>
        <strain evidence="3">LS1_42</strain>
    </source>
</reference>
<name>A0A8J8TQN9_9EURY</name>
<protein>
    <submittedName>
        <fullName evidence="3">Glyoxalase</fullName>
    </submittedName>
</protein>
<dbReference type="AlphaFoldDB" id="A0A8J8TQN9"/>
<evidence type="ECO:0000313" key="4">
    <source>
        <dbReference type="Proteomes" id="UP000766904"/>
    </source>
</evidence>
<dbReference type="SUPFAM" id="SSF54593">
    <property type="entry name" value="Glyoxalase/Bleomycin resistance protein/Dihydroxybiphenyl dioxygenase"/>
    <property type="match status" value="2"/>
</dbReference>
<dbReference type="CDD" id="cd16359">
    <property type="entry name" value="VOC_BsCatE_like_C"/>
    <property type="match status" value="1"/>
</dbReference>
<dbReference type="GO" id="GO:0004462">
    <property type="term" value="F:lactoylglutathione lyase activity"/>
    <property type="evidence" value="ECO:0007669"/>
    <property type="project" value="InterPro"/>
</dbReference>
<comment type="caution">
    <text evidence="3">The sequence shown here is derived from an EMBL/GenBank/DDBJ whole genome shotgun (WGS) entry which is preliminary data.</text>
</comment>
<dbReference type="PANTHER" id="PTHR43279:SF1">
    <property type="entry name" value="CATECHOL-2,3-DIOXYGENASE"/>
    <property type="match status" value="1"/>
</dbReference>
<dbReference type="PROSITE" id="PS51819">
    <property type="entry name" value="VOC"/>
    <property type="match status" value="1"/>
</dbReference>
<dbReference type="Gene3D" id="3.10.180.10">
    <property type="entry name" value="2,3-Dihydroxybiphenyl 1,2-Dioxygenase, domain 1"/>
    <property type="match status" value="2"/>
</dbReference>
<dbReference type="PROSITE" id="PS00934">
    <property type="entry name" value="GLYOXALASE_I_1"/>
    <property type="match status" value="1"/>
</dbReference>
<dbReference type="InterPro" id="IPR029068">
    <property type="entry name" value="Glyas_Bleomycin-R_OHBP_Dase"/>
</dbReference>
<dbReference type="InterPro" id="IPR004360">
    <property type="entry name" value="Glyas_Fos-R_dOase_dom"/>
</dbReference>
<gene>
    <name evidence="3" type="ORF">CV102_20840</name>
</gene>
<keyword evidence="1" id="KW-0479">Metal-binding</keyword>
<evidence type="ECO:0000259" key="2">
    <source>
        <dbReference type="PROSITE" id="PS51819"/>
    </source>
</evidence>
<evidence type="ECO:0000313" key="3">
    <source>
        <dbReference type="EMBL" id="TYL36727.1"/>
    </source>
</evidence>
<keyword evidence="4" id="KW-1185">Reference proteome</keyword>
<sequence length="285" mass="31141">MTADGSLPIATTIGRVALRVADLERVSRFYETVIGLDVRERRGDRTILAAGGDPLLVLVEDPEAPPRREDETGLFHTAFLVPSRAALGDALERIEDRWRLEGSADHVVSEALYLSDPEGNGVEVYRDLPSEAWPVADDGTIGIDTKPLDLDDIRNASRGRESSPDATTVGHVHLEVSSLPAAREFYVDALGMGIKQRLGESALFVAAGDYHHHLGLNVWRQRSTPPRGRGLEWFELVVPGGGALAALRERLERREIDTTDAVDGDGFETADPNGIRLRVRGDVPE</sequence>
<dbReference type="OrthoDB" id="37941at2157"/>
<accession>A0A8J8TQN9</accession>